<proteinExistence type="inferred from homology"/>
<dbReference type="PRINTS" id="PR00465">
    <property type="entry name" value="EP450IV"/>
</dbReference>
<evidence type="ECO:0000313" key="7">
    <source>
        <dbReference type="Proteomes" id="UP000683310"/>
    </source>
</evidence>
<keyword evidence="7" id="KW-1185">Reference proteome</keyword>
<dbReference type="InterPro" id="IPR001128">
    <property type="entry name" value="Cyt_P450"/>
</dbReference>
<evidence type="ECO:0000313" key="6">
    <source>
        <dbReference type="EMBL" id="QVI19339.1"/>
    </source>
</evidence>
<keyword evidence="3 5" id="KW-0479">Metal-binding</keyword>
<dbReference type="PROSITE" id="PS00086">
    <property type="entry name" value="CYTOCHROME_P450"/>
    <property type="match status" value="1"/>
</dbReference>
<sequence length="453" mass="51232">MPRTQFVVAPPAGSELRQVSGPATNSISQLLRQRRDPVRAAREDEAAYGPVYALNMFGTRWIIAGGPDAAQQVLMSKDRVFANGPAWQPLNGPFFDRGLLMLDFEEHRAHRSIMQQAFGRPALTSYLTDLHAIVERHLGEWSEGSLAQGDPALMHRRLERLTLDVALEVFMGARLPREESARISKAVMETLAGGGAMVRAAIPGNRWWRGLRGRRIVEAFLMDRIPAAREQQGSDLLSMLCHATDEDGARFDDRDVVNHMIFLLAAAHDTTTGTLTNMVYNMAKYPDWQKRARVRSLEMPHELGYDELAELTELEWILKETTRLCTPIQIEPRVAVADTEVCGYFIPEGSVVVVPTLVNHQRPEIWSHPEEFDPERFGDERAEHKQHRMAWAPFGGGPHKCIGQHFAGLEIKMVLHQLLRSFEWEVPQDYIMPLDMSATPIPKDSLPVTLRRR</sequence>
<evidence type="ECO:0000256" key="3">
    <source>
        <dbReference type="ARBA" id="ARBA00022723"/>
    </source>
</evidence>
<name>A0ABX8CH92_9NOCA</name>
<evidence type="ECO:0000256" key="5">
    <source>
        <dbReference type="RuleBase" id="RU000461"/>
    </source>
</evidence>
<protein>
    <submittedName>
        <fullName evidence="6">Cytochrome P450</fullName>
    </submittedName>
</protein>
<keyword evidence="5" id="KW-0560">Oxidoreductase</keyword>
<keyword evidence="4 5" id="KW-0408">Iron</keyword>
<dbReference type="SUPFAM" id="SSF48264">
    <property type="entry name" value="Cytochrome P450"/>
    <property type="match status" value="1"/>
</dbReference>
<dbReference type="InterPro" id="IPR036396">
    <property type="entry name" value="Cyt_P450_sf"/>
</dbReference>
<dbReference type="InterPro" id="IPR050121">
    <property type="entry name" value="Cytochrome_P450_monoxygenase"/>
</dbReference>
<dbReference type="EMBL" id="CP074371">
    <property type="protein sequence ID" value="QVI19339.1"/>
    <property type="molecule type" value="Genomic_DNA"/>
</dbReference>
<dbReference type="PANTHER" id="PTHR24305">
    <property type="entry name" value="CYTOCHROME P450"/>
    <property type="match status" value="1"/>
</dbReference>
<comment type="cofactor">
    <cofactor evidence="1">
        <name>heme</name>
        <dbReference type="ChEBI" id="CHEBI:30413"/>
    </cofactor>
</comment>
<dbReference type="PRINTS" id="PR00385">
    <property type="entry name" value="P450"/>
</dbReference>
<gene>
    <name evidence="6" type="ORF">KHQ06_23325</name>
</gene>
<evidence type="ECO:0000256" key="2">
    <source>
        <dbReference type="ARBA" id="ARBA00010617"/>
    </source>
</evidence>
<accession>A0ABX8CH92</accession>
<keyword evidence="5" id="KW-0349">Heme</keyword>
<evidence type="ECO:0000256" key="4">
    <source>
        <dbReference type="ARBA" id="ARBA00023004"/>
    </source>
</evidence>
<dbReference type="PANTHER" id="PTHR24305:SF166">
    <property type="entry name" value="CYTOCHROME P450 12A4, MITOCHONDRIAL-RELATED"/>
    <property type="match status" value="1"/>
</dbReference>
<reference evidence="6 7" key="1">
    <citation type="submission" date="2021-04" db="EMBL/GenBank/DDBJ databases">
        <title>Nocardia tengchongensis.</title>
        <authorList>
            <person name="Zhuang k."/>
            <person name="Ran Y."/>
            <person name="Li W."/>
        </authorList>
    </citation>
    <scope>NUCLEOTIDE SEQUENCE [LARGE SCALE GENOMIC DNA]</scope>
    <source>
        <strain evidence="6 7">CFH S0057</strain>
    </source>
</reference>
<evidence type="ECO:0000256" key="1">
    <source>
        <dbReference type="ARBA" id="ARBA00001971"/>
    </source>
</evidence>
<keyword evidence="5" id="KW-0503">Monooxygenase</keyword>
<dbReference type="InterPro" id="IPR002403">
    <property type="entry name" value="Cyt_P450_E_grp-IV"/>
</dbReference>
<comment type="similarity">
    <text evidence="2 5">Belongs to the cytochrome P450 family.</text>
</comment>
<dbReference type="Proteomes" id="UP000683310">
    <property type="component" value="Chromosome"/>
</dbReference>
<dbReference type="InterPro" id="IPR017972">
    <property type="entry name" value="Cyt_P450_CS"/>
</dbReference>
<dbReference type="Pfam" id="PF00067">
    <property type="entry name" value="p450"/>
    <property type="match status" value="1"/>
</dbReference>
<organism evidence="6 7">
    <name type="scientific">Nocardia tengchongensis</name>
    <dbReference type="NCBI Taxonomy" id="2055889"/>
    <lineage>
        <taxon>Bacteria</taxon>
        <taxon>Bacillati</taxon>
        <taxon>Actinomycetota</taxon>
        <taxon>Actinomycetes</taxon>
        <taxon>Mycobacteriales</taxon>
        <taxon>Nocardiaceae</taxon>
        <taxon>Nocardia</taxon>
    </lineage>
</organism>
<dbReference type="Gene3D" id="1.10.630.10">
    <property type="entry name" value="Cytochrome P450"/>
    <property type="match status" value="1"/>
</dbReference>